<keyword evidence="4" id="KW-1185">Reference proteome</keyword>
<evidence type="ECO:0000256" key="1">
    <source>
        <dbReference type="SAM" id="MobiDB-lite"/>
    </source>
</evidence>
<sequence>MDQFFENRIDLSPIKVRQQLFQIQMNRFDQFYQEILTSRLFSYKIGNILSSRTVLALNLLDLDFYHNLRQLIEFSPNNSLPYSIYQYSSVSHQIMFSAKEYDVSYWKQPIEHCYVVRFGKAKFLIEKSAKKTETISFNSSELSDCDFSVSDQIPINKLEYCGKSKKKYDLILDEAECIDDDDDEENEIFSTQKNDSNNGNLSFIVNSSEIDDEDLWNQSSYLKSTKNLIGLPNQRKYKLKYDFDRDLDVYSQIPTAKELAEEYEMDSFCNDEIVYMSEKDEEIELDEKLSNRMRKTRQIKKSKQSSTPIRPQKRRRIIIESP</sequence>
<dbReference type="OrthoDB" id="6512086at2759"/>
<dbReference type="AlphaFoldDB" id="A0A834R5E3"/>
<evidence type="ECO:0000313" key="4">
    <source>
        <dbReference type="Proteomes" id="UP000070412"/>
    </source>
</evidence>
<gene>
    <name evidence="2" type="ORF">SSS_1972</name>
</gene>
<evidence type="ECO:0000313" key="3">
    <source>
        <dbReference type="EnsemblMetazoa" id="KAF7487703.1"/>
    </source>
</evidence>
<evidence type="ECO:0000313" key="2">
    <source>
        <dbReference type="EMBL" id="KAF7487703.1"/>
    </source>
</evidence>
<organism evidence="2">
    <name type="scientific">Sarcoptes scabiei</name>
    <name type="common">Itch mite</name>
    <name type="synonym">Acarus scabiei</name>
    <dbReference type="NCBI Taxonomy" id="52283"/>
    <lineage>
        <taxon>Eukaryota</taxon>
        <taxon>Metazoa</taxon>
        <taxon>Ecdysozoa</taxon>
        <taxon>Arthropoda</taxon>
        <taxon>Chelicerata</taxon>
        <taxon>Arachnida</taxon>
        <taxon>Acari</taxon>
        <taxon>Acariformes</taxon>
        <taxon>Sarcoptiformes</taxon>
        <taxon>Astigmata</taxon>
        <taxon>Psoroptidia</taxon>
        <taxon>Sarcoptoidea</taxon>
        <taxon>Sarcoptidae</taxon>
        <taxon>Sarcoptinae</taxon>
        <taxon>Sarcoptes</taxon>
    </lineage>
</organism>
<dbReference type="Proteomes" id="UP000070412">
    <property type="component" value="Unassembled WGS sequence"/>
</dbReference>
<reference evidence="2" key="2">
    <citation type="submission" date="2020-01" db="EMBL/GenBank/DDBJ databases">
        <authorList>
            <person name="Korhonen P.K.K."/>
            <person name="Guangxu M.G."/>
            <person name="Wang T.W."/>
            <person name="Stroehlein A.J.S."/>
            <person name="Young N.D."/>
            <person name="Ang C.-S.A."/>
            <person name="Fernando D.W.F."/>
            <person name="Lu H.L."/>
            <person name="Taylor S.T."/>
            <person name="Ehtesham M.E.M."/>
            <person name="Najaraj S.H.N."/>
            <person name="Harsha G.H.G."/>
            <person name="Madugundu A.M."/>
            <person name="Renuse S.R."/>
            <person name="Holt D.H."/>
            <person name="Pandey A.P."/>
            <person name="Papenfuss A.P."/>
            <person name="Gasser R.B.G."/>
            <person name="Fischer K.F."/>
        </authorList>
    </citation>
    <scope>NUCLEOTIDE SEQUENCE</scope>
    <source>
        <strain evidence="2">SSS_KF_BRIS2020</strain>
    </source>
</reference>
<reference evidence="3" key="3">
    <citation type="submission" date="2022-06" db="UniProtKB">
        <authorList>
            <consortium name="EnsemblMetazoa"/>
        </authorList>
    </citation>
    <scope>IDENTIFICATION</scope>
</reference>
<dbReference type="EnsemblMetazoa" id="SSS_1972s_mrna">
    <property type="protein sequence ID" value="KAF7487703.1"/>
    <property type="gene ID" value="SSS_1972"/>
</dbReference>
<reference evidence="4" key="1">
    <citation type="journal article" date="2020" name="PLoS Negl. Trop. Dis.">
        <title>High-quality nuclear genome for Sarcoptes scabiei-A critical resource for a neglected parasite.</title>
        <authorList>
            <person name="Korhonen P.K."/>
            <person name="Gasser R.B."/>
            <person name="Ma G."/>
            <person name="Wang T."/>
            <person name="Stroehlein A.J."/>
            <person name="Young N.D."/>
            <person name="Ang C.S."/>
            <person name="Fernando D.D."/>
            <person name="Lu H.C."/>
            <person name="Taylor S."/>
            <person name="Reynolds S.L."/>
            <person name="Mofiz E."/>
            <person name="Najaraj S.H."/>
            <person name="Gowda H."/>
            <person name="Madugundu A."/>
            <person name="Renuse S."/>
            <person name="Holt D."/>
            <person name="Pandey A."/>
            <person name="Papenfuss A.T."/>
            <person name="Fischer K."/>
        </authorList>
    </citation>
    <scope>NUCLEOTIDE SEQUENCE [LARGE SCALE GENOMIC DNA]</scope>
</reference>
<feature type="compositionally biased region" description="Basic residues" evidence="1">
    <location>
        <begin position="293"/>
        <end position="303"/>
    </location>
</feature>
<protein>
    <submittedName>
        <fullName evidence="2 3">Uncharacterized protein</fullName>
    </submittedName>
</protein>
<name>A0A834R5E3_SARSC</name>
<proteinExistence type="predicted"/>
<accession>A0A834R5E3</accession>
<dbReference type="EMBL" id="WVUK01000066">
    <property type="protein sequence ID" value="KAF7487703.1"/>
    <property type="molecule type" value="Genomic_DNA"/>
</dbReference>
<feature type="region of interest" description="Disordered" evidence="1">
    <location>
        <begin position="293"/>
        <end position="322"/>
    </location>
</feature>